<dbReference type="SUPFAM" id="SSF52540">
    <property type="entry name" value="P-loop containing nucleoside triphosphate hydrolases"/>
    <property type="match status" value="1"/>
</dbReference>
<evidence type="ECO:0000256" key="4">
    <source>
        <dbReference type="ARBA" id="ARBA00022777"/>
    </source>
</evidence>
<evidence type="ECO:0000256" key="6">
    <source>
        <dbReference type="ARBA" id="ARBA00023141"/>
    </source>
</evidence>
<evidence type="ECO:0000256" key="3">
    <source>
        <dbReference type="ARBA" id="ARBA00022741"/>
    </source>
</evidence>
<feature type="binding site" evidence="7">
    <location>
        <position position="81"/>
    </location>
    <ligand>
        <name>substrate</name>
    </ligand>
</feature>
<dbReference type="PANTHER" id="PTHR21087">
    <property type="entry name" value="SHIKIMATE KINASE"/>
    <property type="match status" value="1"/>
</dbReference>
<keyword evidence="4 7" id="KW-0418">Kinase</keyword>
<comment type="similarity">
    <text evidence="7">Belongs to the shikimate kinase family.</text>
</comment>
<dbReference type="UniPathway" id="UPA00053">
    <property type="reaction ID" value="UER00088"/>
</dbReference>
<evidence type="ECO:0000256" key="2">
    <source>
        <dbReference type="ARBA" id="ARBA00022679"/>
    </source>
</evidence>
<dbReference type="GO" id="GO:0005524">
    <property type="term" value="F:ATP binding"/>
    <property type="evidence" value="ECO:0007669"/>
    <property type="project" value="UniProtKB-UniRule"/>
</dbReference>
<dbReference type="InterPro" id="IPR031322">
    <property type="entry name" value="Shikimate/glucono_kinase"/>
</dbReference>
<dbReference type="AlphaFoldDB" id="A0A328WLQ3"/>
<keyword evidence="9" id="KW-1185">Reference proteome</keyword>
<evidence type="ECO:0000313" key="9">
    <source>
        <dbReference type="Proteomes" id="UP000249518"/>
    </source>
</evidence>
<dbReference type="InterPro" id="IPR027417">
    <property type="entry name" value="P-loop_NTPase"/>
</dbReference>
<dbReference type="GO" id="GO:0008652">
    <property type="term" value="P:amino acid biosynthetic process"/>
    <property type="evidence" value="ECO:0007669"/>
    <property type="project" value="UniProtKB-KW"/>
</dbReference>
<keyword evidence="7" id="KW-0460">Magnesium</keyword>
<evidence type="ECO:0000256" key="1">
    <source>
        <dbReference type="ARBA" id="ARBA00022605"/>
    </source>
</evidence>
<protein>
    <recommendedName>
        <fullName evidence="7">Shikimate kinase</fullName>
        <shortName evidence="7">SK</shortName>
        <ecNumber evidence="7">2.7.1.71</ecNumber>
    </recommendedName>
</protein>
<dbReference type="Gene3D" id="3.40.50.300">
    <property type="entry name" value="P-loop containing nucleotide triphosphate hydrolases"/>
    <property type="match status" value="1"/>
</dbReference>
<accession>A0A328WLQ3</accession>
<feature type="binding site" evidence="7">
    <location>
        <position position="121"/>
    </location>
    <ligand>
        <name>ATP</name>
        <dbReference type="ChEBI" id="CHEBI:30616"/>
    </ligand>
</feature>
<dbReference type="OrthoDB" id="9800332at2"/>
<comment type="caution">
    <text evidence="7">Lacks conserved residue(s) required for the propagation of feature annotation.</text>
</comment>
<keyword evidence="1 7" id="KW-0028">Amino-acid biosynthesis</keyword>
<dbReference type="CDD" id="cd00464">
    <property type="entry name" value="SK"/>
    <property type="match status" value="1"/>
</dbReference>
<keyword evidence="7" id="KW-0963">Cytoplasm</keyword>
<feature type="binding site" evidence="7">
    <location>
        <position position="143"/>
    </location>
    <ligand>
        <name>substrate</name>
    </ligand>
</feature>
<organism evidence="8 9">
    <name type="scientific">Flavobacterium lacus</name>
    <dbReference type="NCBI Taxonomy" id="1353778"/>
    <lineage>
        <taxon>Bacteria</taxon>
        <taxon>Pseudomonadati</taxon>
        <taxon>Bacteroidota</taxon>
        <taxon>Flavobacteriia</taxon>
        <taxon>Flavobacteriales</taxon>
        <taxon>Flavobacteriaceae</taxon>
        <taxon>Flavobacterium</taxon>
    </lineage>
</organism>
<comment type="subunit">
    <text evidence="7">Monomer.</text>
</comment>
<evidence type="ECO:0000256" key="7">
    <source>
        <dbReference type="HAMAP-Rule" id="MF_00109"/>
    </source>
</evidence>
<comment type="function">
    <text evidence="7">Catalyzes the specific phosphorylation of the 3-hydroxyl group of shikimic acid using ATP as a cosubstrate.</text>
</comment>
<dbReference type="HAMAP" id="MF_00109">
    <property type="entry name" value="Shikimate_kinase"/>
    <property type="match status" value="1"/>
</dbReference>
<dbReference type="GO" id="GO:0009423">
    <property type="term" value="P:chorismate biosynthetic process"/>
    <property type="evidence" value="ECO:0007669"/>
    <property type="project" value="UniProtKB-UniRule"/>
</dbReference>
<comment type="pathway">
    <text evidence="7">Metabolic intermediate biosynthesis; chorismate biosynthesis; chorismate from D-erythrose 4-phosphate and phosphoenolpyruvate: step 5/7.</text>
</comment>
<gene>
    <name evidence="7" type="primary">aroK</name>
    <name evidence="8" type="ORF">B0I10_1118</name>
</gene>
<evidence type="ECO:0000313" key="8">
    <source>
        <dbReference type="EMBL" id="RAR47103.1"/>
    </source>
</evidence>
<dbReference type="Pfam" id="PF01202">
    <property type="entry name" value="SKI"/>
    <property type="match status" value="1"/>
</dbReference>
<keyword evidence="7" id="KW-0479">Metal-binding</keyword>
<feature type="binding site" evidence="7">
    <location>
        <position position="58"/>
    </location>
    <ligand>
        <name>substrate</name>
    </ligand>
</feature>
<proteinExistence type="inferred from homology"/>
<feature type="binding site" evidence="7">
    <location>
        <position position="34"/>
    </location>
    <ligand>
        <name>substrate</name>
    </ligand>
</feature>
<comment type="subcellular location">
    <subcellularLocation>
        <location evidence="7">Cytoplasm</location>
    </subcellularLocation>
</comment>
<dbReference type="Proteomes" id="UP000249518">
    <property type="component" value="Unassembled WGS sequence"/>
</dbReference>
<dbReference type="GO" id="GO:0005829">
    <property type="term" value="C:cytosol"/>
    <property type="evidence" value="ECO:0007669"/>
    <property type="project" value="TreeGrafter"/>
</dbReference>
<dbReference type="PANTHER" id="PTHR21087:SF16">
    <property type="entry name" value="SHIKIMATE KINASE 1, CHLOROPLASTIC"/>
    <property type="match status" value="1"/>
</dbReference>
<dbReference type="InterPro" id="IPR000623">
    <property type="entry name" value="Shikimate_kinase/TSH1"/>
</dbReference>
<dbReference type="PRINTS" id="PR01100">
    <property type="entry name" value="SHIKIMTKNASE"/>
</dbReference>
<dbReference type="GO" id="GO:0000287">
    <property type="term" value="F:magnesium ion binding"/>
    <property type="evidence" value="ECO:0007669"/>
    <property type="project" value="UniProtKB-UniRule"/>
</dbReference>
<comment type="cofactor">
    <cofactor evidence="7">
        <name>Mg(2+)</name>
        <dbReference type="ChEBI" id="CHEBI:18420"/>
    </cofactor>
    <text evidence="7">Binds 1 Mg(2+) ion per subunit.</text>
</comment>
<dbReference type="EMBL" id="QLSV01000011">
    <property type="protein sequence ID" value="RAR47103.1"/>
    <property type="molecule type" value="Genomic_DNA"/>
</dbReference>
<feature type="binding site" evidence="7">
    <location>
        <position position="16"/>
    </location>
    <ligand>
        <name>Mg(2+)</name>
        <dbReference type="ChEBI" id="CHEBI:18420"/>
    </ligand>
</feature>
<comment type="caution">
    <text evidence="8">The sequence shown here is derived from an EMBL/GenBank/DDBJ whole genome shotgun (WGS) entry which is preliminary data.</text>
</comment>
<dbReference type="GO" id="GO:0004765">
    <property type="term" value="F:shikimate kinase activity"/>
    <property type="evidence" value="ECO:0007669"/>
    <property type="project" value="UniProtKB-UniRule"/>
</dbReference>
<sequence length="173" mass="19995">MQKKIILLGYMGSGKTIIASKLSNVLRKTHFDLDVLIENEQNLSISSIFKTKGELYFRKLEHEVFKKIIHSNDEFILSLGGGTPCYANNHLFLQNEDVISIYLKTSIEELYRRLSKNKSGRPIIAEMSEEELKEFIAKHLFDRSFYYHQAKHIISTDGKSIEEVVEEIKKLVA</sequence>
<comment type="catalytic activity">
    <reaction evidence="7">
        <text>shikimate + ATP = 3-phosphoshikimate + ADP + H(+)</text>
        <dbReference type="Rhea" id="RHEA:13121"/>
        <dbReference type="ChEBI" id="CHEBI:15378"/>
        <dbReference type="ChEBI" id="CHEBI:30616"/>
        <dbReference type="ChEBI" id="CHEBI:36208"/>
        <dbReference type="ChEBI" id="CHEBI:145989"/>
        <dbReference type="ChEBI" id="CHEBI:456216"/>
        <dbReference type="EC" id="2.7.1.71"/>
    </reaction>
</comment>
<keyword evidence="5 7" id="KW-0067">ATP-binding</keyword>
<dbReference type="RefSeq" id="WP_112086599.1">
    <property type="nucleotide sequence ID" value="NZ_QLSV01000011.1"/>
</dbReference>
<evidence type="ECO:0000256" key="5">
    <source>
        <dbReference type="ARBA" id="ARBA00022840"/>
    </source>
</evidence>
<keyword evidence="2 7" id="KW-0808">Transferase</keyword>
<dbReference type="GO" id="GO:0009073">
    <property type="term" value="P:aromatic amino acid family biosynthetic process"/>
    <property type="evidence" value="ECO:0007669"/>
    <property type="project" value="UniProtKB-KW"/>
</dbReference>
<keyword evidence="3 7" id="KW-0547">Nucleotide-binding</keyword>
<keyword evidence="6 7" id="KW-0057">Aromatic amino acid biosynthesis</keyword>
<reference evidence="8 9" key="1">
    <citation type="submission" date="2018-06" db="EMBL/GenBank/DDBJ databases">
        <title>Genomic Encyclopedia of Type Strains, Phase III (KMG-III): the genomes of soil and plant-associated and newly described type strains.</title>
        <authorList>
            <person name="Whitman W."/>
        </authorList>
    </citation>
    <scope>NUCLEOTIDE SEQUENCE [LARGE SCALE GENOMIC DNA]</scope>
    <source>
        <strain evidence="8 9">CGMCC 1.12504</strain>
    </source>
</reference>
<feature type="binding site" evidence="7">
    <location>
        <begin position="12"/>
        <end position="17"/>
    </location>
    <ligand>
        <name>ATP</name>
        <dbReference type="ChEBI" id="CHEBI:30616"/>
    </ligand>
</feature>
<name>A0A328WLQ3_9FLAO</name>
<dbReference type="EC" id="2.7.1.71" evidence="7"/>